<dbReference type="Gene3D" id="3.30.300.30">
    <property type="match status" value="1"/>
</dbReference>
<comment type="similarity">
    <text evidence="1">Belongs to the ATP-dependent AMP-binding enzyme family.</text>
</comment>
<dbReference type="Proteomes" id="UP001268542">
    <property type="component" value="Unassembled WGS sequence"/>
</dbReference>
<dbReference type="InterPro" id="IPR042099">
    <property type="entry name" value="ANL_N_sf"/>
</dbReference>
<evidence type="ECO:0000256" key="1">
    <source>
        <dbReference type="ARBA" id="ARBA00006432"/>
    </source>
</evidence>
<keyword evidence="8" id="KW-1185">Reference proteome</keyword>
<feature type="domain" description="AMP-binding enzyme C-terminal" evidence="6">
    <location>
        <begin position="450"/>
        <end position="525"/>
    </location>
</feature>
<dbReference type="InterPro" id="IPR000873">
    <property type="entry name" value="AMP-dep_synth/lig_dom"/>
</dbReference>
<evidence type="ECO:0000259" key="5">
    <source>
        <dbReference type="Pfam" id="PF00501"/>
    </source>
</evidence>
<proteinExistence type="inferred from homology"/>
<dbReference type="PANTHER" id="PTHR43107:SF15">
    <property type="entry name" value="FATTY ACID TRANSPORT PROTEIN 3, ISOFORM A"/>
    <property type="match status" value="1"/>
</dbReference>
<dbReference type="Pfam" id="PF13193">
    <property type="entry name" value="AMP-binding_C"/>
    <property type="match status" value="1"/>
</dbReference>
<dbReference type="SUPFAM" id="SSF56801">
    <property type="entry name" value="Acetyl-CoA synthetase-like"/>
    <property type="match status" value="1"/>
</dbReference>
<keyword evidence="2" id="KW-0436">Ligase</keyword>
<accession>A0ABU3PR21</accession>
<evidence type="ECO:0000256" key="3">
    <source>
        <dbReference type="ARBA" id="ARBA00022741"/>
    </source>
</evidence>
<organism evidence="7 8">
    <name type="scientific">Nocardioides imazamoxiresistens</name>
    <dbReference type="NCBI Taxonomy" id="3231893"/>
    <lineage>
        <taxon>Bacteria</taxon>
        <taxon>Bacillati</taxon>
        <taxon>Actinomycetota</taxon>
        <taxon>Actinomycetes</taxon>
        <taxon>Propionibacteriales</taxon>
        <taxon>Nocardioidaceae</taxon>
        <taxon>Nocardioides</taxon>
    </lineage>
</organism>
<evidence type="ECO:0000259" key="6">
    <source>
        <dbReference type="Pfam" id="PF13193"/>
    </source>
</evidence>
<dbReference type="PROSITE" id="PS00455">
    <property type="entry name" value="AMP_BINDING"/>
    <property type="match status" value="1"/>
</dbReference>
<reference evidence="7 8" key="1">
    <citation type="submission" date="2023-08" db="EMBL/GenBank/DDBJ databases">
        <title>Nocardioides seae sp. nov., a bacterium isolated from a soil.</title>
        <authorList>
            <person name="Wang X."/>
        </authorList>
    </citation>
    <scope>NUCLEOTIDE SEQUENCE [LARGE SCALE GENOMIC DNA]</scope>
    <source>
        <strain evidence="7 8">YZH12</strain>
    </source>
</reference>
<keyword evidence="3" id="KW-0547">Nucleotide-binding</keyword>
<name>A0ABU3PR21_9ACTN</name>
<feature type="domain" description="AMP-dependent synthetase/ligase" evidence="5">
    <location>
        <begin position="25"/>
        <end position="389"/>
    </location>
</feature>
<dbReference type="RefSeq" id="WP_315730655.1">
    <property type="nucleotide sequence ID" value="NZ_JAVYII010000001.1"/>
</dbReference>
<evidence type="ECO:0000256" key="2">
    <source>
        <dbReference type="ARBA" id="ARBA00022598"/>
    </source>
</evidence>
<dbReference type="InterPro" id="IPR020845">
    <property type="entry name" value="AMP-binding_CS"/>
</dbReference>
<protein>
    <submittedName>
        <fullName evidence="7">AMP-binding protein</fullName>
    </submittedName>
</protein>
<dbReference type="InterPro" id="IPR045851">
    <property type="entry name" value="AMP-bd_C_sf"/>
</dbReference>
<evidence type="ECO:0000313" key="8">
    <source>
        <dbReference type="Proteomes" id="UP001268542"/>
    </source>
</evidence>
<keyword evidence="4" id="KW-0067">ATP-binding</keyword>
<gene>
    <name evidence="7" type="ORF">RDV89_01275</name>
</gene>
<dbReference type="Pfam" id="PF00501">
    <property type="entry name" value="AMP-binding"/>
    <property type="match status" value="1"/>
</dbReference>
<comment type="caution">
    <text evidence="7">The sequence shown here is derived from an EMBL/GenBank/DDBJ whole genome shotgun (WGS) entry which is preliminary data.</text>
</comment>
<dbReference type="EMBL" id="JAVYII010000001">
    <property type="protein sequence ID" value="MDT9591679.1"/>
    <property type="molecule type" value="Genomic_DNA"/>
</dbReference>
<evidence type="ECO:0000256" key="4">
    <source>
        <dbReference type="ARBA" id="ARBA00022840"/>
    </source>
</evidence>
<dbReference type="PANTHER" id="PTHR43107">
    <property type="entry name" value="LONG-CHAIN FATTY ACID TRANSPORT PROTEIN"/>
    <property type="match status" value="1"/>
</dbReference>
<evidence type="ECO:0000313" key="7">
    <source>
        <dbReference type="EMBL" id="MDT9591679.1"/>
    </source>
</evidence>
<dbReference type="InterPro" id="IPR025110">
    <property type="entry name" value="AMP-bd_C"/>
</dbReference>
<dbReference type="Gene3D" id="3.40.50.12780">
    <property type="entry name" value="N-terminal domain of ligase-like"/>
    <property type="match status" value="1"/>
</dbReference>
<sequence length="546" mass="60448">MAMQYYEGLVPNFADPETWTLDHVLRHHAAERPDAVCLDTPEEGLTWTYAEAVDACERIASGFHAAGARAGDRVVLMAANSSRFVRTWWATALGALVEVPINTNYEGEFLRHQLDVAQARFAVVDDHMVERWIAVGEAARGIEKFWVLDTGAGRDKAVELLRENGWQADAWEELEAAEKVELPRARAQDLGAIFYTSGTTGPSKGVAMPHGQLYFFAQIVVSLTRLTHEDTYLTTTPLFHGNATFMAVYPVIVAGGRAVVRSKFSASRWIDHVRDSRVTVTNLVGVMMDFAWKQPPREDDRDNVLRAVYAAPTASTIADAFKERFGIEALVDAFGLTETCAPIMSPYGVERPAGAAGLQNKEWFDIRLVDPETDREVAVGEVGELVVRPVHPWTCSNGYYGMPEKTLEAWRNLWFHTGDALRKDEDGWFYFIDRYKDALRRRGENISSYEVEQAVLGHPAVVECAVIGVPADQEAGEDEVLAVVVASEPVEAAEILAWCKGKIPGFAIPRYVRVVDALPKTPSEKVRKAALRADGITADTYDSTAV</sequence>